<evidence type="ECO:0000256" key="1">
    <source>
        <dbReference type="SAM" id="MobiDB-lite"/>
    </source>
</evidence>
<reference evidence="2" key="1">
    <citation type="journal article" date="2023" name="Mol. Phylogenet. Evol.">
        <title>Genome-scale phylogeny and comparative genomics of the fungal order Sordariales.</title>
        <authorList>
            <person name="Hensen N."/>
            <person name="Bonometti L."/>
            <person name="Westerberg I."/>
            <person name="Brannstrom I.O."/>
            <person name="Guillou S."/>
            <person name="Cros-Aarteil S."/>
            <person name="Calhoun S."/>
            <person name="Haridas S."/>
            <person name="Kuo A."/>
            <person name="Mondo S."/>
            <person name="Pangilinan J."/>
            <person name="Riley R."/>
            <person name="LaButti K."/>
            <person name="Andreopoulos B."/>
            <person name="Lipzen A."/>
            <person name="Chen C."/>
            <person name="Yan M."/>
            <person name="Daum C."/>
            <person name="Ng V."/>
            <person name="Clum A."/>
            <person name="Steindorff A."/>
            <person name="Ohm R.A."/>
            <person name="Martin F."/>
            <person name="Silar P."/>
            <person name="Natvig D.O."/>
            <person name="Lalanne C."/>
            <person name="Gautier V."/>
            <person name="Ament-Velasquez S.L."/>
            <person name="Kruys A."/>
            <person name="Hutchinson M.I."/>
            <person name="Powell A.J."/>
            <person name="Barry K."/>
            <person name="Miller A.N."/>
            <person name="Grigoriev I.V."/>
            <person name="Debuchy R."/>
            <person name="Gladieux P."/>
            <person name="Hiltunen Thoren M."/>
            <person name="Johannesson H."/>
        </authorList>
    </citation>
    <scope>NUCLEOTIDE SEQUENCE</scope>
    <source>
        <strain evidence="2">CBS 757.83</strain>
    </source>
</reference>
<reference evidence="2" key="2">
    <citation type="submission" date="2023-05" db="EMBL/GenBank/DDBJ databases">
        <authorList>
            <consortium name="Lawrence Berkeley National Laboratory"/>
            <person name="Steindorff A."/>
            <person name="Hensen N."/>
            <person name="Bonometti L."/>
            <person name="Westerberg I."/>
            <person name="Brannstrom I.O."/>
            <person name="Guillou S."/>
            <person name="Cros-Aarteil S."/>
            <person name="Calhoun S."/>
            <person name="Haridas S."/>
            <person name="Kuo A."/>
            <person name="Mondo S."/>
            <person name="Pangilinan J."/>
            <person name="Riley R."/>
            <person name="Labutti K."/>
            <person name="Andreopoulos B."/>
            <person name="Lipzen A."/>
            <person name="Chen C."/>
            <person name="Yanf M."/>
            <person name="Daum C."/>
            <person name="Ng V."/>
            <person name="Clum A."/>
            <person name="Ohm R."/>
            <person name="Martin F."/>
            <person name="Silar P."/>
            <person name="Natvig D."/>
            <person name="Lalanne C."/>
            <person name="Gautier V."/>
            <person name="Ament-Velasquez S.L."/>
            <person name="Kruys A."/>
            <person name="Hutchinson M.I."/>
            <person name="Powell A.J."/>
            <person name="Barry K."/>
            <person name="Miller A.N."/>
            <person name="Grigoriev I.V."/>
            <person name="Debuchy R."/>
            <person name="Gladieux P."/>
            <person name="Thoren M.H."/>
            <person name="Johannesson H."/>
        </authorList>
    </citation>
    <scope>NUCLEOTIDE SEQUENCE</scope>
    <source>
        <strain evidence="2">CBS 757.83</strain>
    </source>
</reference>
<evidence type="ECO:0000313" key="3">
    <source>
        <dbReference type="Proteomes" id="UP001305647"/>
    </source>
</evidence>
<dbReference type="AlphaFoldDB" id="A0AAN6QAN0"/>
<dbReference type="Proteomes" id="UP001305647">
    <property type="component" value="Unassembled WGS sequence"/>
</dbReference>
<accession>A0AAN6QAN0</accession>
<sequence>MTGPRAETLLDDSRFHQTFSLPADPSSGRPTPFTIKYADHGYRNEAHPEQERILLFYSPLMASRLLLVTKDRLAIKHKIRIICPDRPGVGGTDPADAKDRLGLWRGK</sequence>
<feature type="region of interest" description="Disordered" evidence="1">
    <location>
        <begin position="86"/>
        <end position="107"/>
    </location>
</feature>
<dbReference type="EMBL" id="MU863624">
    <property type="protein sequence ID" value="KAK4106680.1"/>
    <property type="molecule type" value="Genomic_DNA"/>
</dbReference>
<organism evidence="2 3">
    <name type="scientific">Parathielavia hyrcaniae</name>
    <dbReference type="NCBI Taxonomy" id="113614"/>
    <lineage>
        <taxon>Eukaryota</taxon>
        <taxon>Fungi</taxon>
        <taxon>Dikarya</taxon>
        <taxon>Ascomycota</taxon>
        <taxon>Pezizomycotina</taxon>
        <taxon>Sordariomycetes</taxon>
        <taxon>Sordariomycetidae</taxon>
        <taxon>Sordariales</taxon>
        <taxon>Chaetomiaceae</taxon>
        <taxon>Parathielavia</taxon>
    </lineage>
</organism>
<keyword evidence="3" id="KW-1185">Reference proteome</keyword>
<evidence type="ECO:0000313" key="2">
    <source>
        <dbReference type="EMBL" id="KAK4106680.1"/>
    </source>
</evidence>
<name>A0AAN6QAN0_9PEZI</name>
<feature type="compositionally biased region" description="Basic and acidic residues" evidence="1">
    <location>
        <begin position="95"/>
        <end position="107"/>
    </location>
</feature>
<protein>
    <submittedName>
        <fullName evidence="2">Uncharacterized protein</fullName>
    </submittedName>
</protein>
<gene>
    <name evidence="2" type="ORF">N658DRAFT_491315</name>
</gene>
<proteinExistence type="predicted"/>
<comment type="caution">
    <text evidence="2">The sequence shown here is derived from an EMBL/GenBank/DDBJ whole genome shotgun (WGS) entry which is preliminary data.</text>
</comment>